<evidence type="ECO:0000313" key="3">
    <source>
        <dbReference type="Proteomes" id="UP000807469"/>
    </source>
</evidence>
<proteinExistence type="predicted"/>
<gene>
    <name evidence="2" type="ORF">BDN70DRAFT_971727</name>
</gene>
<reference evidence="2" key="1">
    <citation type="submission" date="2020-11" db="EMBL/GenBank/DDBJ databases">
        <authorList>
            <consortium name="DOE Joint Genome Institute"/>
            <person name="Ahrendt S."/>
            <person name="Riley R."/>
            <person name="Andreopoulos W."/>
            <person name="Labutti K."/>
            <person name="Pangilinan J."/>
            <person name="Ruiz-Duenas F.J."/>
            <person name="Barrasa J.M."/>
            <person name="Sanchez-Garcia M."/>
            <person name="Camarero S."/>
            <person name="Miyauchi S."/>
            <person name="Serrano A."/>
            <person name="Linde D."/>
            <person name="Babiker R."/>
            <person name="Drula E."/>
            <person name="Ayuso-Fernandez I."/>
            <person name="Pacheco R."/>
            <person name="Padilla G."/>
            <person name="Ferreira P."/>
            <person name="Barriuso J."/>
            <person name="Kellner H."/>
            <person name="Castanera R."/>
            <person name="Alfaro M."/>
            <person name="Ramirez L."/>
            <person name="Pisabarro A.G."/>
            <person name="Kuo A."/>
            <person name="Tritt A."/>
            <person name="Lipzen A."/>
            <person name="He G."/>
            <person name="Yan M."/>
            <person name="Ng V."/>
            <person name="Cullen D."/>
            <person name="Martin F."/>
            <person name="Rosso M.-N."/>
            <person name="Henrissat B."/>
            <person name="Hibbett D."/>
            <person name="Martinez A.T."/>
            <person name="Grigoriev I.V."/>
        </authorList>
    </citation>
    <scope>NUCLEOTIDE SEQUENCE</scope>
    <source>
        <strain evidence="2">CIRM-BRFM 674</strain>
    </source>
</reference>
<dbReference type="AlphaFoldDB" id="A0A9P6CVM7"/>
<dbReference type="EMBL" id="MU155172">
    <property type="protein sequence ID" value="KAF9481926.1"/>
    <property type="molecule type" value="Genomic_DNA"/>
</dbReference>
<organism evidence="2 3">
    <name type="scientific">Pholiota conissans</name>
    <dbReference type="NCBI Taxonomy" id="109636"/>
    <lineage>
        <taxon>Eukaryota</taxon>
        <taxon>Fungi</taxon>
        <taxon>Dikarya</taxon>
        <taxon>Basidiomycota</taxon>
        <taxon>Agaricomycotina</taxon>
        <taxon>Agaricomycetes</taxon>
        <taxon>Agaricomycetidae</taxon>
        <taxon>Agaricales</taxon>
        <taxon>Agaricineae</taxon>
        <taxon>Strophariaceae</taxon>
        <taxon>Pholiota</taxon>
    </lineage>
</organism>
<accession>A0A9P6CVM7</accession>
<evidence type="ECO:0000313" key="2">
    <source>
        <dbReference type="EMBL" id="KAF9481926.1"/>
    </source>
</evidence>
<protein>
    <recommendedName>
        <fullName evidence="1">DUF6699 domain-containing protein</fullName>
    </recommendedName>
</protein>
<feature type="domain" description="DUF6699" evidence="1">
    <location>
        <begin position="80"/>
        <end position="214"/>
    </location>
</feature>
<dbReference type="InterPro" id="IPR046522">
    <property type="entry name" value="DUF6699"/>
</dbReference>
<keyword evidence="3" id="KW-1185">Reference proteome</keyword>
<dbReference type="Pfam" id="PF20415">
    <property type="entry name" value="DUF6699"/>
    <property type="match status" value="1"/>
</dbReference>
<sequence length="224" mass="25753">MPGLLPKKVRFAYENFFRSPPTPALSFSSTISKGSENIVTPPFRTQSLPMYTPYSPFKPISLPKFNILIRLHPLLERGAITWNLRDPPSTIVHNRGKLSRNQLLAPATSPSLRLLCIRSPNLPWIITVYASKSSFITLEDVFLTIYNSLRRNITLTEFNSLPSRTAQINATRAYEARYREKKTTTEYEAEKKGGMKRVDFLMDRIRFLGISIHSQHPDEWQLNI</sequence>
<evidence type="ECO:0000259" key="1">
    <source>
        <dbReference type="Pfam" id="PF20415"/>
    </source>
</evidence>
<dbReference type="OrthoDB" id="2783256at2759"/>
<dbReference type="Proteomes" id="UP000807469">
    <property type="component" value="Unassembled WGS sequence"/>
</dbReference>
<name>A0A9P6CVM7_9AGAR</name>
<comment type="caution">
    <text evidence="2">The sequence shown here is derived from an EMBL/GenBank/DDBJ whole genome shotgun (WGS) entry which is preliminary data.</text>
</comment>